<feature type="compositionally biased region" description="Basic and acidic residues" evidence="1">
    <location>
        <begin position="102"/>
        <end position="117"/>
    </location>
</feature>
<keyword evidence="3" id="KW-1185">Reference proteome</keyword>
<name>A0A3N4JUC3_9PEZI</name>
<sequence>MASKGKSVDHSSSGGGSGGKNEKHRGRKSFMDRYDLTFPEQLDNNEDPLKTKVNDSYQDAIHSRNRDHLDYHAYEVGSHNFKNLPAPPSHSDSPYGYSYSFPRKDASPPREPPREDLSPPAQPSTDDRNLDNDDAPPPAISSPPWSFSSAFKFGARSPAPEEYIVSKPPIKYKRGMASYFNCDCPHTRCIEYWYNISLEDVARTTGPPMTVLMALERLILSNFRPLLKANLVLKTAIVRQRNVWVNLDEIQQDKHISTGPR</sequence>
<evidence type="ECO:0000313" key="2">
    <source>
        <dbReference type="EMBL" id="RPB00629.1"/>
    </source>
</evidence>
<gene>
    <name evidence="2" type="ORF">L873DRAFT_757527</name>
</gene>
<dbReference type="EMBL" id="ML120378">
    <property type="protein sequence ID" value="RPB00629.1"/>
    <property type="molecule type" value="Genomic_DNA"/>
</dbReference>
<protein>
    <submittedName>
        <fullName evidence="2">Uncharacterized protein</fullName>
    </submittedName>
</protein>
<accession>A0A3N4JUC3</accession>
<feature type="region of interest" description="Disordered" evidence="1">
    <location>
        <begin position="1"/>
        <end position="64"/>
    </location>
</feature>
<dbReference type="AlphaFoldDB" id="A0A3N4JUC3"/>
<proteinExistence type="predicted"/>
<reference evidence="2 3" key="1">
    <citation type="journal article" date="2018" name="Nat. Ecol. Evol.">
        <title>Pezizomycetes genomes reveal the molecular basis of ectomycorrhizal truffle lifestyle.</title>
        <authorList>
            <person name="Murat C."/>
            <person name="Payen T."/>
            <person name="Noel B."/>
            <person name="Kuo A."/>
            <person name="Morin E."/>
            <person name="Chen J."/>
            <person name="Kohler A."/>
            <person name="Krizsan K."/>
            <person name="Balestrini R."/>
            <person name="Da Silva C."/>
            <person name="Montanini B."/>
            <person name="Hainaut M."/>
            <person name="Levati E."/>
            <person name="Barry K.W."/>
            <person name="Belfiori B."/>
            <person name="Cichocki N."/>
            <person name="Clum A."/>
            <person name="Dockter R.B."/>
            <person name="Fauchery L."/>
            <person name="Guy J."/>
            <person name="Iotti M."/>
            <person name="Le Tacon F."/>
            <person name="Lindquist E.A."/>
            <person name="Lipzen A."/>
            <person name="Malagnac F."/>
            <person name="Mello A."/>
            <person name="Molinier V."/>
            <person name="Miyauchi S."/>
            <person name="Poulain J."/>
            <person name="Riccioni C."/>
            <person name="Rubini A."/>
            <person name="Sitrit Y."/>
            <person name="Splivallo R."/>
            <person name="Traeger S."/>
            <person name="Wang M."/>
            <person name="Zifcakova L."/>
            <person name="Wipf D."/>
            <person name="Zambonelli A."/>
            <person name="Paolocci F."/>
            <person name="Nowrousian M."/>
            <person name="Ottonello S."/>
            <person name="Baldrian P."/>
            <person name="Spatafora J.W."/>
            <person name="Henrissat B."/>
            <person name="Nagy L.G."/>
            <person name="Aury J.M."/>
            <person name="Wincker P."/>
            <person name="Grigoriev I.V."/>
            <person name="Bonfante P."/>
            <person name="Martin F.M."/>
        </authorList>
    </citation>
    <scope>NUCLEOTIDE SEQUENCE [LARGE SCALE GENOMIC DNA]</scope>
    <source>
        <strain evidence="2 3">120613-1</strain>
    </source>
</reference>
<feature type="region of interest" description="Disordered" evidence="1">
    <location>
        <begin position="82"/>
        <end position="144"/>
    </location>
</feature>
<evidence type="ECO:0000256" key="1">
    <source>
        <dbReference type="SAM" id="MobiDB-lite"/>
    </source>
</evidence>
<dbReference type="Proteomes" id="UP000276215">
    <property type="component" value="Unassembled WGS sequence"/>
</dbReference>
<evidence type="ECO:0000313" key="3">
    <source>
        <dbReference type="Proteomes" id="UP000276215"/>
    </source>
</evidence>
<organism evidence="2 3">
    <name type="scientific">Choiromyces venosus 120613-1</name>
    <dbReference type="NCBI Taxonomy" id="1336337"/>
    <lineage>
        <taxon>Eukaryota</taxon>
        <taxon>Fungi</taxon>
        <taxon>Dikarya</taxon>
        <taxon>Ascomycota</taxon>
        <taxon>Pezizomycotina</taxon>
        <taxon>Pezizomycetes</taxon>
        <taxon>Pezizales</taxon>
        <taxon>Tuberaceae</taxon>
        <taxon>Choiromyces</taxon>
    </lineage>
</organism>